<keyword evidence="2" id="KW-1185">Reference proteome</keyword>
<organism evidence="1 2">
    <name type="scientific">Sphaerodactylus townsendi</name>
    <dbReference type="NCBI Taxonomy" id="933632"/>
    <lineage>
        <taxon>Eukaryota</taxon>
        <taxon>Metazoa</taxon>
        <taxon>Chordata</taxon>
        <taxon>Craniata</taxon>
        <taxon>Vertebrata</taxon>
        <taxon>Euteleostomi</taxon>
        <taxon>Lepidosauria</taxon>
        <taxon>Squamata</taxon>
        <taxon>Bifurcata</taxon>
        <taxon>Gekkota</taxon>
        <taxon>Sphaerodactylidae</taxon>
        <taxon>Sphaerodactylus</taxon>
    </lineage>
</organism>
<evidence type="ECO:0000313" key="1">
    <source>
        <dbReference type="EMBL" id="KAH8015086.1"/>
    </source>
</evidence>
<evidence type="ECO:0000313" key="2">
    <source>
        <dbReference type="Proteomes" id="UP000827872"/>
    </source>
</evidence>
<name>A0ACB8G5S5_9SAUR</name>
<gene>
    <name evidence="1" type="ORF">K3G42_033149</name>
</gene>
<proteinExistence type="predicted"/>
<reference evidence="1" key="1">
    <citation type="submission" date="2021-08" db="EMBL/GenBank/DDBJ databases">
        <title>The first chromosome-level gecko genome reveals the dynamic sex chromosomes of Neotropical dwarf geckos (Sphaerodactylidae: Sphaerodactylus).</title>
        <authorList>
            <person name="Pinto B.J."/>
            <person name="Keating S.E."/>
            <person name="Gamble T."/>
        </authorList>
    </citation>
    <scope>NUCLEOTIDE SEQUENCE</scope>
    <source>
        <strain evidence="1">TG3544</strain>
    </source>
</reference>
<comment type="caution">
    <text evidence="1">The sequence shown here is derived from an EMBL/GenBank/DDBJ whole genome shotgun (WGS) entry which is preliminary data.</text>
</comment>
<dbReference type="Proteomes" id="UP000827872">
    <property type="component" value="Linkage Group LG02"/>
</dbReference>
<dbReference type="EMBL" id="CM037615">
    <property type="protein sequence ID" value="KAH8015086.1"/>
    <property type="molecule type" value="Genomic_DNA"/>
</dbReference>
<protein>
    <submittedName>
        <fullName evidence="1">Uncharacterized protein</fullName>
    </submittedName>
</protein>
<accession>A0ACB8G5S5</accession>
<sequence>MDVSSENRDIQSQVLFHLEGVKNADRAAGDILQKVNDLNIKMAVRILAEVMLKEEVTEEIRGAASTVLLALAGRHFNDVMYELQKNVKTVKLPHRMVFQTLGSLASHYGKALSSLCGGIVLWKKREGWDLIRCHRGDSQSKGMV</sequence>